<name>A0A938YW13_9ARCH</name>
<evidence type="ECO:0000256" key="4">
    <source>
        <dbReference type="PROSITE-ProRule" id="PRU00742"/>
    </source>
</evidence>
<keyword evidence="2" id="KW-0378">Hydrolase</keyword>
<evidence type="ECO:0000256" key="1">
    <source>
        <dbReference type="ARBA" id="ARBA00022723"/>
    </source>
</evidence>
<feature type="binding site" evidence="3">
    <location>
        <position position="127"/>
    </location>
    <ligand>
        <name>Mn(2+)</name>
        <dbReference type="ChEBI" id="CHEBI:29035"/>
        <label>1</label>
    </ligand>
</feature>
<evidence type="ECO:0000256" key="2">
    <source>
        <dbReference type="ARBA" id="ARBA00022801"/>
    </source>
</evidence>
<dbReference type="EMBL" id="JAFGDB010000027">
    <property type="protein sequence ID" value="MBN2067147.1"/>
    <property type="molecule type" value="Genomic_DNA"/>
</dbReference>
<feature type="binding site" evidence="3">
    <location>
        <position position="237"/>
    </location>
    <ligand>
        <name>Mn(2+)</name>
        <dbReference type="ChEBI" id="CHEBI:29035"/>
        <label>1</label>
    </ligand>
</feature>
<organism evidence="5 6">
    <name type="scientific">Candidatus Iainarchaeum sp</name>
    <dbReference type="NCBI Taxonomy" id="3101447"/>
    <lineage>
        <taxon>Archaea</taxon>
        <taxon>Candidatus Iainarchaeota</taxon>
        <taxon>Candidatus Iainarchaeia</taxon>
        <taxon>Candidatus Iainarchaeales</taxon>
        <taxon>Candidatus Iainarchaeaceae</taxon>
        <taxon>Candidatus Iainarchaeum</taxon>
    </lineage>
</organism>
<gene>
    <name evidence="5" type="ORF">JW744_01625</name>
</gene>
<dbReference type="GO" id="GO:0033389">
    <property type="term" value="P:putrescine biosynthetic process from arginine, via agmatine"/>
    <property type="evidence" value="ECO:0007669"/>
    <property type="project" value="TreeGrafter"/>
</dbReference>
<reference evidence="5" key="1">
    <citation type="submission" date="2021-01" db="EMBL/GenBank/DDBJ databases">
        <title>Active Sulfur Cycling in an Early Earth Analoge.</title>
        <authorList>
            <person name="Hahn C.R."/>
            <person name="Youssef N.H."/>
            <person name="Elshahed M."/>
        </authorList>
    </citation>
    <scope>NUCLEOTIDE SEQUENCE</scope>
    <source>
        <strain evidence="5">Zod_Metabat.1151</strain>
    </source>
</reference>
<comment type="caution">
    <text evidence="5">The sequence shown here is derived from an EMBL/GenBank/DDBJ whole genome shotgun (WGS) entry which is preliminary data.</text>
</comment>
<dbReference type="GO" id="GO:0046872">
    <property type="term" value="F:metal ion binding"/>
    <property type="evidence" value="ECO:0007669"/>
    <property type="project" value="UniProtKB-KW"/>
</dbReference>
<comment type="similarity">
    <text evidence="4">Belongs to the arginase family.</text>
</comment>
<sequence length="306" mass="33981">MKKPENTLFFVEGNPSFEDCDAAVLGVAFDENASYGRGAAEAPAAIMQASHQMETEIPLSGRTIQTAVHNFGIIKPKSAGEMLSETAAIAKKAIAAEKFFILIGGDHSTVNGLLDALPKETMFVNFDAHLDLREEWQGKKLSHAAVSRRVFDKGFEQIWVGARDGICEEEQEFVSEQGISEKIFYCPSMPRAFYSGKEFPKWMKEENMLFGNAWENQSEKILKLVGNRKVWLNIDIDCLDLRQGIETGVPTAFGLSLEQLNEMLFEICAKKEVLGFSLAEAIPDKKGKSQAIAAMLCFNILAWGRK</sequence>
<evidence type="ECO:0000313" key="6">
    <source>
        <dbReference type="Proteomes" id="UP000809243"/>
    </source>
</evidence>
<dbReference type="PIRSF" id="PIRSF036979">
    <property type="entry name" value="Arginase"/>
    <property type="match status" value="1"/>
</dbReference>
<dbReference type="AlphaFoldDB" id="A0A938YW13"/>
<proteinExistence type="inferred from homology"/>
<keyword evidence="3" id="KW-0464">Manganese</keyword>
<dbReference type="SUPFAM" id="SSF52768">
    <property type="entry name" value="Arginase/deacetylase"/>
    <property type="match status" value="1"/>
</dbReference>
<comment type="cofactor">
    <cofactor evidence="3">
        <name>Mn(2+)</name>
        <dbReference type="ChEBI" id="CHEBI:29035"/>
    </cofactor>
    <text evidence="3">Binds 2 manganese ions per subunit.</text>
</comment>
<feature type="binding site" evidence="3">
    <location>
        <position position="129"/>
    </location>
    <ligand>
        <name>Mn(2+)</name>
        <dbReference type="ChEBI" id="CHEBI:29035"/>
        <label>1</label>
    </ligand>
</feature>
<evidence type="ECO:0000256" key="3">
    <source>
        <dbReference type="PIRSR" id="PIRSR036979-1"/>
    </source>
</evidence>
<protein>
    <submittedName>
        <fullName evidence="5">Arginase family protein</fullName>
    </submittedName>
</protein>
<feature type="binding site" evidence="3">
    <location>
        <position position="235"/>
    </location>
    <ligand>
        <name>Mn(2+)</name>
        <dbReference type="ChEBI" id="CHEBI:29035"/>
        <label>1</label>
    </ligand>
</feature>
<dbReference type="Pfam" id="PF00491">
    <property type="entry name" value="Arginase"/>
    <property type="match status" value="2"/>
</dbReference>
<feature type="binding site" evidence="3">
    <location>
        <position position="131"/>
    </location>
    <ligand>
        <name>Mn(2+)</name>
        <dbReference type="ChEBI" id="CHEBI:29035"/>
        <label>1</label>
    </ligand>
</feature>
<dbReference type="GO" id="GO:0008783">
    <property type="term" value="F:agmatinase activity"/>
    <property type="evidence" value="ECO:0007669"/>
    <property type="project" value="TreeGrafter"/>
</dbReference>
<feature type="binding site" evidence="3">
    <location>
        <position position="107"/>
    </location>
    <ligand>
        <name>Mn(2+)</name>
        <dbReference type="ChEBI" id="CHEBI:29035"/>
        <label>1</label>
    </ligand>
</feature>
<dbReference type="Proteomes" id="UP000809243">
    <property type="component" value="Unassembled WGS sequence"/>
</dbReference>
<dbReference type="InterPro" id="IPR006035">
    <property type="entry name" value="Ureohydrolase"/>
</dbReference>
<keyword evidence="1 3" id="KW-0479">Metal-binding</keyword>
<evidence type="ECO:0000313" key="5">
    <source>
        <dbReference type="EMBL" id="MBN2067147.1"/>
    </source>
</evidence>
<dbReference type="PROSITE" id="PS51409">
    <property type="entry name" value="ARGINASE_2"/>
    <property type="match status" value="1"/>
</dbReference>
<dbReference type="InterPro" id="IPR023696">
    <property type="entry name" value="Ureohydrolase_dom_sf"/>
</dbReference>
<dbReference type="PANTHER" id="PTHR11358">
    <property type="entry name" value="ARGINASE/AGMATINASE"/>
    <property type="match status" value="1"/>
</dbReference>
<dbReference type="Gene3D" id="3.40.800.10">
    <property type="entry name" value="Ureohydrolase domain"/>
    <property type="match status" value="1"/>
</dbReference>
<accession>A0A938YW13</accession>
<dbReference type="PANTHER" id="PTHR11358:SF26">
    <property type="entry name" value="GUANIDINO ACID HYDROLASE, MITOCHONDRIAL"/>
    <property type="match status" value="1"/>
</dbReference>